<evidence type="ECO:0000256" key="2">
    <source>
        <dbReference type="SAM" id="Phobius"/>
    </source>
</evidence>
<dbReference type="Proteomes" id="UP000595001">
    <property type="component" value="Chromosome"/>
</dbReference>
<keyword evidence="2" id="KW-0472">Membrane</keyword>
<feature type="region of interest" description="Disordered" evidence="1">
    <location>
        <begin position="124"/>
        <end position="154"/>
    </location>
</feature>
<dbReference type="KEGG" id="hlt:I7X12_14735"/>
<dbReference type="EMBL" id="CP065856">
    <property type="protein sequence ID" value="QPV61999.1"/>
    <property type="molecule type" value="Genomic_DNA"/>
</dbReference>
<keyword evidence="2" id="KW-0812">Transmembrane</keyword>
<gene>
    <name evidence="4" type="ORF">I7X12_14735</name>
</gene>
<proteinExistence type="predicted"/>
<dbReference type="GeneID" id="60589774"/>
<evidence type="ECO:0000313" key="4">
    <source>
        <dbReference type="EMBL" id="QPV61999.1"/>
    </source>
</evidence>
<dbReference type="InterPro" id="IPR018649">
    <property type="entry name" value="SHOCT"/>
</dbReference>
<feature type="transmembrane region" description="Helical" evidence="2">
    <location>
        <begin position="41"/>
        <end position="62"/>
    </location>
</feature>
<organism evidence="4 5">
    <name type="scientific">Halosimplex litoreum</name>
    <dbReference type="NCBI Taxonomy" id="1198301"/>
    <lineage>
        <taxon>Archaea</taxon>
        <taxon>Methanobacteriati</taxon>
        <taxon>Methanobacteriota</taxon>
        <taxon>Stenosarchaea group</taxon>
        <taxon>Halobacteria</taxon>
        <taxon>Halobacteriales</taxon>
        <taxon>Haloarculaceae</taxon>
        <taxon>Halosimplex</taxon>
    </lineage>
</organism>
<feature type="region of interest" description="Disordered" evidence="1">
    <location>
        <begin position="73"/>
        <end position="93"/>
    </location>
</feature>
<sequence length="154" mass="16972">MSDERSDETDDPVEALVGIVAVATLPLAALAAIFVGGDAAAVVAIVGWFLLVPVLGILSEYVDLREYLGERRERDRTADGVRSDERDGEDDALQRLRERYAAGEIGDAEFERRLERLLETEDVEISEGVDPTGSVGAGVDLSADRQRERERERR</sequence>
<name>A0A7T3FWE0_9EURY</name>
<reference evidence="4 5" key="1">
    <citation type="submission" date="2020-12" db="EMBL/GenBank/DDBJ databases">
        <title>Halosimplex halophilum sp. nov. and Halosimplex salinum sp. nov., two new members of the genus Halosimplex.</title>
        <authorList>
            <person name="Cui H.L."/>
        </authorList>
    </citation>
    <scope>NUCLEOTIDE SEQUENCE [LARGE SCALE GENOMIC DNA]</scope>
    <source>
        <strain evidence="4 5">YGH94</strain>
    </source>
</reference>
<dbReference type="AlphaFoldDB" id="A0A7T3FWE0"/>
<evidence type="ECO:0000256" key="1">
    <source>
        <dbReference type="SAM" id="MobiDB-lite"/>
    </source>
</evidence>
<accession>A0A7T3FWE0</accession>
<feature type="transmembrane region" description="Helical" evidence="2">
    <location>
        <begin position="12"/>
        <end position="35"/>
    </location>
</feature>
<protein>
    <submittedName>
        <fullName evidence="4">SHOCT domain-containing protein</fullName>
    </submittedName>
</protein>
<evidence type="ECO:0000259" key="3">
    <source>
        <dbReference type="Pfam" id="PF09851"/>
    </source>
</evidence>
<dbReference type="Pfam" id="PF09851">
    <property type="entry name" value="SHOCT"/>
    <property type="match status" value="1"/>
</dbReference>
<dbReference type="RefSeq" id="WP_198060816.1">
    <property type="nucleotide sequence ID" value="NZ_CP065856.1"/>
</dbReference>
<feature type="domain" description="SHOCT" evidence="3">
    <location>
        <begin position="91"/>
        <end position="118"/>
    </location>
</feature>
<dbReference type="OrthoDB" id="241265at2157"/>
<evidence type="ECO:0000313" key="5">
    <source>
        <dbReference type="Proteomes" id="UP000595001"/>
    </source>
</evidence>
<keyword evidence="2" id="KW-1133">Transmembrane helix</keyword>
<feature type="compositionally biased region" description="Basic and acidic residues" evidence="1">
    <location>
        <begin position="73"/>
        <end position="85"/>
    </location>
</feature>
<feature type="compositionally biased region" description="Basic and acidic residues" evidence="1">
    <location>
        <begin position="142"/>
        <end position="154"/>
    </location>
</feature>
<keyword evidence="5" id="KW-1185">Reference proteome</keyword>